<keyword evidence="5" id="KW-0864">Zinc transport</keyword>
<dbReference type="PANTHER" id="PTHR11562:SF17">
    <property type="entry name" value="RE54080P-RELATED"/>
    <property type="match status" value="1"/>
</dbReference>
<dbReference type="InterPro" id="IPR002524">
    <property type="entry name" value="Cation_efflux"/>
</dbReference>
<reference evidence="14" key="1">
    <citation type="journal article" date="2019" name="Int. J. Syst. Evol. Microbiol.">
        <title>The Global Catalogue of Microorganisms (GCM) 10K type strain sequencing project: providing services to taxonomists for standard genome sequencing and annotation.</title>
        <authorList>
            <consortium name="The Broad Institute Genomics Platform"/>
            <consortium name="The Broad Institute Genome Sequencing Center for Infectious Disease"/>
            <person name="Wu L."/>
            <person name="Ma J."/>
        </authorList>
    </citation>
    <scope>NUCLEOTIDE SEQUENCE [LARGE SCALE GENOMIC DNA]</scope>
    <source>
        <strain evidence="14">LMG 29894</strain>
    </source>
</reference>
<dbReference type="Gene3D" id="1.20.1510.10">
    <property type="entry name" value="Cation efflux protein transmembrane domain"/>
    <property type="match status" value="1"/>
</dbReference>
<evidence type="ECO:0000313" key="13">
    <source>
        <dbReference type="EMBL" id="MFC4160783.1"/>
    </source>
</evidence>
<evidence type="ECO:0000256" key="2">
    <source>
        <dbReference type="ARBA" id="ARBA00008873"/>
    </source>
</evidence>
<keyword evidence="7" id="KW-0406">Ion transport</keyword>
<organism evidence="13 14">
    <name type="scientific">Chitinimonas lacunae</name>
    <dbReference type="NCBI Taxonomy" id="1963018"/>
    <lineage>
        <taxon>Bacteria</taxon>
        <taxon>Pseudomonadati</taxon>
        <taxon>Pseudomonadota</taxon>
        <taxon>Betaproteobacteria</taxon>
        <taxon>Neisseriales</taxon>
        <taxon>Chitinibacteraceae</taxon>
        <taxon>Chitinimonas</taxon>
    </lineage>
</organism>
<evidence type="ECO:0000256" key="1">
    <source>
        <dbReference type="ARBA" id="ARBA00004141"/>
    </source>
</evidence>
<evidence type="ECO:0000313" key="14">
    <source>
        <dbReference type="Proteomes" id="UP001595791"/>
    </source>
</evidence>
<dbReference type="EMBL" id="JBHSBU010000001">
    <property type="protein sequence ID" value="MFC4160783.1"/>
    <property type="molecule type" value="Genomic_DNA"/>
</dbReference>
<gene>
    <name evidence="13" type="ORF">ACFOW7_15690</name>
</gene>
<feature type="region of interest" description="Disordered" evidence="9">
    <location>
        <begin position="1"/>
        <end position="24"/>
    </location>
</feature>
<evidence type="ECO:0000256" key="6">
    <source>
        <dbReference type="ARBA" id="ARBA00022989"/>
    </source>
</evidence>
<keyword evidence="5" id="KW-0862">Zinc</keyword>
<dbReference type="SUPFAM" id="SSF160240">
    <property type="entry name" value="Cation efflux protein cytoplasmic domain-like"/>
    <property type="match status" value="1"/>
</dbReference>
<keyword evidence="14" id="KW-1185">Reference proteome</keyword>
<feature type="transmembrane region" description="Helical" evidence="10">
    <location>
        <begin position="161"/>
        <end position="186"/>
    </location>
</feature>
<name>A0ABV8MRD8_9NEIS</name>
<feature type="transmembrane region" description="Helical" evidence="10">
    <location>
        <begin position="95"/>
        <end position="114"/>
    </location>
</feature>
<feature type="transmembrane region" description="Helical" evidence="10">
    <location>
        <begin position="54"/>
        <end position="74"/>
    </location>
</feature>
<feature type="compositionally biased region" description="Basic and acidic residues" evidence="9">
    <location>
        <begin position="1"/>
        <end position="19"/>
    </location>
</feature>
<protein>
    <submittedName>
        <fullName evidence="13">Cation diffusion facilitator family transporter</fullName>
    </submittedName>
</protein>
<feature type="domain" description="Cation efflux protein cytoplasmic" evidence="12">
    <location>
        <begin position="224"/>
        <end position="293"/>
    </location>
</feature>
<evidence type="ECO:0000259" key="11">
    <source>
        <dbReference type="Pfam" id="PF01545"/>
    </source>
</evidence>
<evidence type="ECO:0000256" key="8">
    <source>
        <dbReference type="ARBA" id="ARBA00023136"/>
    </source>
</evidence>
<dbReference type="InterPro" id="IPR027469">
    <property type="entry name" value="Cation_efflux_TMD_sf"/>
</dbReference>
<evidence type="ECO:0000256" key="9">
    <source>
        <dbReference type="SAM" id="MobiDB-lite"/>
    </source>
</evidence>
<dbReference type="InterPro" id="IPR058533">
    <property type="entry name" value="Cation_efflux_TM"/>
</dbReference>
<keyword evidence="6 10" id="KW-1133">Transmembrane helix</keyword>
<feature type="transmembrane region" description="Helical" evidence="10">
    <location>
        <begin position="28"/>
        <end position="48"/>
    </location>
</feature>
<evidence type="ECO:0000256" key="3">
    <source>
        <dbReference type="ARBA" id="ARBA00022448"/>
    </source>
</evidence>
<evidence type="ECO:0000256" key="7">
    <source>
        <dbReference type="ARBA" id="ARBA00023065"/>
    </source>
</evidence>
<evidence type="ECO:0000259" key="12">
    <source>
        <dbReference type="Pfam" id="PF16916"/>
    </source>
</evidence>
<accession>A0ABV8MRD8</accession>
<feature type="transmembrane region" description="Helical" evidence="10">
    <location>
        <begin position="129"/>
        <end position="149"/>
    </location>
</feature>
<comment type="subcellular location">
    <subcellularLocation>
        <location evidence="1">Membrane</location>
        <topology evidence="1">Multi-pass membrane protein</topology>
    </subcellularLocation>
</comment>
<keyword evidence="4 10" id="KW-0812">Transmembrane</keyword>
<dbReference type="Pfam" id="PF01545">
    <property type="entry name" value="Cation_efflux"/>
    <property type="match status" value="1"/>
</dbReference>
<evidence type="ECO:0000256" key="10">
    <source>
        <dbReference type="SAM" id="Phobius"/>
    </source>
</evidence>
<evidence type="ECO:0000256" key="4">
    <source>
        <dbReference type="ARBA" id="ARBA00022692"/>
    </source>
</evidence>
<dbReference type="Proteomes" id="UP001595791">
    <property type="component" value="Unassembled WGS sequence"/>
</dbReference>
<dbReference type="SUPFAM" id="SSF161111">
    <property type="entry name" value="Cation efflux protein transmembrane domain-like"/>
    <property type="match status" value="1"/>
</dbReference>
<dbReference type="PANTHER" id="PTHR11562">
    <property type="entry name" value="CATION EFFLUX PROTEIN/ ZINC TRANSPORTER"/>
    <property type="match status" value="1"/>
</dbReference>
<dbReference type="InterPro" id="IPR036837">
    <property type="entry name" value="Cation_efflux_CTD_sf"/>
</dbReference>
<keyword evidence="8 10" id="KW-0472">Membrane</keyword>
<sequence length="314" mass="33305">MEAESSRAADPDSHHHHETPPPASRRRLVGTLLLTAGYAVIEIGGGLWSGSLALLSDAGHMLTDAAALGIALYAQRVAHRPASAHHSYGYARAEILGALLNSLFMLALVGWITVEALMRLFSPGKVDGIGVMAIAAIGLLVNLGAAWLLSGDSHNMNSRAALLHVLGDLLASVAAIVAGAVIWLTGWQPIDPLLSLLVAGLILRSTWTLVRQSSHMLLEGVPAHVDLAALSERLAAQTGVVAVHDLHVWHIGPEQVALSAHLAINEPEQWPRLLATLQAMLAKDYAIDHVTLQPNWPLPPPGHPATPRPDGVER</sequence>
<keyword evidence="3" id="KW-0813">Transport</keyword>
<comment type="caution">
    <text evidence="13">The sequence shown here is derived from an EMBL/GenBank/DDBJ whole genome shotgun (WGS) entry which is preliminary data.</text>
</comment>
<feature type="domain" description="Cation efflux protein transmembrane" evidence="11">
    <location>
        <begin position="32"/>
        <end position="218"/>
    </location>
</feature>
<dbReference type="InterPro" id="IPR050681">
    <property type="entry name" value="CDF/SLC30A"/>
</dbReference>
<dbReference type="InterPro" id="IPR027470">
    <property type="entry name" value="Cation_efflux_CTD"/>
</dbReference>
<comment type="similarity">
    <text evidence="2">Belongs to the cation diffusion facilitator (CDF) transporter (TC 2.A.4) family. SLC30A subfamily.</text>
</comment>
<evidence type="ECO:0000256" key="5">
    <source>
        <dbReference type="ARBA" id="ARBA00022906"/>
    </source>
</evidence>
<dbReference type="NCBIfam" id="TIGR01297">
    <property type="entry name" value="CDF"/>
    <property type="match status" value="1"/>
</dbReference>
<proteinExistence type="inferred from homology"/>
<dbReference type="Pfam" id="PF16916">
    <property type="entry name" value="ZT_dimer"/>
    <property type="match status" value="1"/>
</dbReference>
<dbReference type="RefSeq" id="WP_378165990.1">
    <property type="nucleotide sequence ID" value="NZ_JBHSBU010000001.1"/>
</dbReference>